<feature type="region of interest" description="Disordered" evidence="13">
    <location>
        <begin position="136"/>
        <end position="169"/>
    </location>
</feature>
<feature type="compositionally biased region" description="Low complexity" evidence="13">
    <location>
        <begin position="149"/>
        <end position="158"/>
    </location>
</feature>
<accession>A0ABP3D0Z2</accession>
<proteinExistence type="inferred from homology"/>
<evidence type="ECO:0000256" key="10">
    <source>
        <dbReference type="ARBA" id="ARBA00022989"/>
    </source>
</evidence>
<evidence type="ECO:0000313" key="15">
    <source>
        <dbReference type="EMBL" id="GAA0220464.1"/>
    </source>
</evidence>
<keyword evidence="16" id="KW-1185">Reference proteome</keyword>
<protein>
    <submittedName>
        <fullName evidence="15">Biopolymer transporter ExbD</fullName>
    </submittedName>
</protein>
<keyword evidence="8 12" id="KW-0812">Transmembrane</keyword>
<gene>
    <name evidence="15" type="ORF">GCM10009125_06870</name>
</gene>
<dbReference type="Proteomes" id="UP001501176">
    <property type="component" value="Unassembled WGS sequence"/>
</dbReference>
<evidence type="ECO:0000256" key="14">
    <source>
        <dbReference type="SAM" id="Phobius"/>
    </source>
</evidence>
<evidence type="ECO:0000256" key="5">
    <source>
        <dbReference type="ARBA" id="ARBA00022448"/>
    </source>
</evidence>
<comment type="similarity">
    <text evidence="3 12">Belongs to the ExbD/TolR family.</text>
</comment>
<keyword evidence="10 14" id="KW-1133">Transmembrane helix</keyword>
<dbReference type="PANTHER" id="PTHR30558">
    <property type="entry name" value="EXBD MEMBRANE COMPONENT OF PMF-DRIVEN MACROMOLECULE IMPORT SYSTEM"/>
    <property type="match status" value="1"/>
</dbReference>
<feature type="transmembrane region" description="Helical" evidence="14">
    <location>
        <begin position="20"/>
        <end position="41"/>
    </location>
</feature>
<evidence type="ECO:0000256" key="8">
    <source>
        <dbReference type="ARBA" id="ARBA00022692"/>
    </source>
</evidence>
<name>A0ABP3D0Z2_9BURK</name>
<evidence type="ECO:0000256" key="11">
    <source>
        <dbReference type="ARBA" id="ARBA00023136"/>
    </source>
</evidence>
<dbReference type="Gene3D" id="3.30.420.270">
    <property type="match status" value="1"/>
</dbReference>
<comment type="subcellular location">
    <subcellularLocation>
        <location evidence="2">Cell inner membrane</location>
        <topology evidence="2">Single-pass type II membrane protein</topology>
    </subcellularLocation>
    <subcellularLocation>
        <location evidence="12">Cell membrane</location>
        <topology evidence="12">Single-pass type II membrane protein</topology>
    </subcellularLocation>
</comment>
<keyword evidence="9 12" id="KW-0653">Protein transport</keyword>
<comment type="subunit">
    <text evidence="4">The accessory proteins ExbB and ExbD seem to form a complex with TonB.</text>
</comment>
<keyword evidence="6" id="KW-1003">Cell membrane</keyword>
<dbReference type="RefSeq" id="WP_325126959.1">
    <property type="nucleotide sequence ID" value="NZ_BAAAFN010000006.1"/>
</dbReference>
<comment type="caution">
    <text evidence="15">The sequence shown here is derived from an EMBL/GenBank/DDBJ whole genome shotgun (WGS) entry which is preliminary data.</text>
</comment>
<evidence type="ECO:0000256" key="6">
    <source>
        <dbReference type="ARBA" id="ARBA00022475"/>
    </source>
</evidence>
<evidence type="ECO:0000256" key="2">
    <source>
        <dbReference type="ARBA" id="ARBA00004249"/>
    </source>
</evidence>
<organism evidence="15 16">
    <name type="scientific">Castellaniella daejeonensis</name>
    <dbReference type="NCBI Taxonomy" id="659013"/>
    <lineage>
        <taxon>Bacteria</taxon>
        <taxon>Pseudomonadati</taxon>
        <taxon>Pseudomonadota</taxon>
        <taxon>Betaproteobacteria</taxon>
        <taxon>Burkholderiales</taxon>
        <taxon>Alcaligenaceae</taxon>
        <taxon>Castellaniella</taxon>
    </lineage>
</organism>
<evidence type="ECO:0000256" key="7">
    <source>
        <dbReference type="ARBA" id="ARBA00022519"/>
    </source>
</evidence>
<evidence type="ECO:0000256" key="12">
    <source>
        <dbReference type="RuleBase" id="RU003879"/>
    </source>
</evidence>
<reference evidence="16" key="1">
    <citation type="journal article" date="2019" name="Int. J. Syst. Evol. Microbiol.">
        <title>The Global Catalogue of Microorganisms (GCM) 10K type strain sequencing project: providing services to taxonomists for standard genome sequencing and annotation.</title>
        <authorList>
            <consortium name="The Broad Institute Genomics Platform"/>
            <consortium name="The Broad Institute Genome Sequencing Center for Infectious Disease"/>
            <person name="Wu L."/>
            <person name="Ma J."/>
        </authorList>
    </citation>
    <scope>NUCLEOTIDE SEQUENCE [LARGE SCALE GENOMIC DNA]</scope>
    <source>
        <strain evidence="16">JCM 16240</strain>
    </source>
</reference>
<evidence type="ECO:0000256" key="3">
    <source>
        <dbReference type="ARBA" id="ARBA00005811"/>
    </source>
</evidence>
<dbReference type="PANTHER" id="PTHR30558:SF12">
    <property type="entry name" value="BIOPOLYMER TRANSPORT PROTEIN EXBD"/>
    <property type="match status" value="1"/>
</dbReference>
<evidence type="ECO:0000313" key="16">
    <source>
        <dbReference type="Proteomes" id="UP001501176"/>
    </source>
</evidence>
<evidence type="ECO:0000256" key="4">
    <source>
        <dbReference type="ARBA" id="ARBA00011471"/>
    </source>
</evidence>
<keyword evidence="7" id="KW-0997">Cell inner membrane</keyword>
<dbReference type="InterPro" id="IPR003400">
    <property type="entry name" value="ExbD"/>
</dbReference>
<sequence length="169" mass="17505">MAFGSFDSKGPGTTMSEINMVPLIDVMLVLLVIFIITAPLLSHSIRINVPQVTAQPVEQKPVVIDLAIDPSGALFWNEQPIAEEELPARFASEAAADPQPEVRIRADVETRYGVLARIMGAARQAGMKRLGFVTTPGQAAPAAAPPESPAAAPASAGPSAPPPAPGHGG</sequence>
<keyword evidence="11 14" id="KW-0472">Membrane</keyword>
<evidence type="ECO:0000256" key="9">
    <source>
        <dbReference type="ARBA" id="ARBA00022927"/>
    </source>
</evidence>
<evidence type="ECO:0000256" key="13">
    <source>
        <dbReference type="SAM" id="MobiDB-lite"/>
    </source>
</evidence>
<dbReference type="Pfam" id="PF02472">
    <property type="entry name" value="ExbD"/>
    <property type="match status" value="1"/>
</dbReference>
<keyword evidence="5 12" id="KW-0813">Transport</keyword>
<evidence type="ECO:0000256" key="1">
    <source>
        <dbReference type="ARBA" id="ARBA00003540"/>
    </source>
</evidence>
<feature type="compositionally biased region" description="Pro residues" evidence="13">
    <location>
        <begin position="159"/>
        <end position="169"/>
    </location>
</feature>
<comment type="function">
    <text evidence="1">Involved in the TonB-dependent energy-dependent transport of various receptor-bound substrates.</text>
</comment>
<dbReference type="EMBL" id="BAAAFN010000006">
    <property type="protein sequence ID" value="GAA0220464.1"/>
    <property type="molecule type" value="Genomic_DNA"/>
</dbReference>